<accession>A0ABM0MQL2</accession>
<sequence>MHMARMPSASSLPVYKMSVTSSASISSLSSYDKGEQSAKISGSRSATVMENGLDDDDERQTRTSSSSSNQRQKKTKRKKLPIMINLSGTKYEIVRTVSEQFGIITSKEDDQNSFLYWSDSFVSSERIVDLKPYQRINHFPGMGEICRKDCLARNITKIGKAHPEEYNFSPRTWILPSEYNTFQCYVRDLKKKKKHKTFICKPANGAMGNGISIFRNGEKIPQHDHMIIQEYLDKPFLIDGYKFDLRVYVLVTSCDPLRIFLYNDGLVRLSTEKYCHPTESNVDQLFMHLTNYSVNKKSDNFEKTDDVDSGSKRSIKFLNDFLRKNDFDVAALWKSIADVIIKTMVVAEPHVLHAYRMCRPGQPPGSDSVCFEILGFDILLDRKLKPWLLEINRSPSFGTDQKIDQEIKGGLLEDTLRLLNIKPSDRRRGLAAQKLESQKRLLRPTRRSETELTDLDKKRVIVEKRRDELKERLAQVRRENAREEYENRNMGRFRRVFPPTDKFTIERYTGLLADAFQLFLSGRAASLQKEVTRAFRQLREDEILDMLQQCELDGTDYRDGKLVPRGPKPLSSMPSAADSMNNEMSELTPPESPVDDLRNGRTPSRSHGAMSRHTRPLSAQRPSTRPYSGPRSRSLTRPLSSTNHITSVGSLNPVVDEAFITAAVKEREEEMTKRTLIALSDMRIKFPGKTDEEAELILQQLQDNWKFHKPRIASYWLVKLDSIKRRKVVDIVRSNVRAVLQRTWRSSDVDGLRLYRIFNRVFNRLLWSHGQGLWNCFSTSGNSWETIFSKSTDVISSSEMSCCRRIVQLCRDCLLIVYQFASEAKNSAVTQSDGPSPSRAMSIRPNRPSSLSSSTYSSLSHQTTMSPVSQRMSRLYNNHRSVLDA</sequence>
<keyword evidence="1" id="KW-0436">Ligase</keyword>
<proteinExistence type="predicted"/>
<reference evidence="7" key="1">
    <citation type="submission" date="2025-08" db="UniProtKB">
        <authorList>
            <consortium name="RefSeq"/>
        </authorList>
    </citation>
    <scope>IDENTIFICATION</scope>
    <source>
        <tissue evidence="7">Testes</tissue>
    </source>
</reference>
<feature type="region of interest" description="Disordered" evidence="5">
    <location>
        <begin position="556"/>
        <end position="644"/>
    </location>
</feature>
<protein>
    <submittedName>
        <fullName evidence="7">Tubulin polyglutamylase TTLL7-like</fullName>
    </submittedName>
</protein>
<dbReference type="RefSeq" id="XP_006822303.1">
    <property type="nucleotide sequence ID" value="XM_006822240.1"/>
</dbReference>
<dbReference type="PANTHER" id="PTHR12241">
    <property type="entry name" value="TUBULIN POLYGLUTAMYLASE"/>
    <property type="match status" value="1"/>
</dbReference>
<dbReference type="Gene3D" id="3.30.470.20">
    <property type="entry name" value="ATP-grasp fold, B domain"/>
    <property type="match status" value="1"/>
</dbReference>
<keyword evidence="4" id="KW-0175">Coiled coil</keyword>
<feature type="compositionally biased region" description="Low complexity" evidence="5">
    <location>
        <begin position="630"/>
        <end position="642"/>
    </location>
</feature>
<evidence type="ECO:0000256" key="5">
    <source>
        <dbReference type="SAM" id="MobiDB-lite"/>
    </source>
</evidence>
<evidence type="ECO:0000256" key="3">
    <source>
        <dbReference type="ARBA" id="ARBA00022840"/>
    </source>
</evidence>
<organism evidence="6 7">
    <name type="scientific">Saccoglossus kowalevskii</name>
    <name type="common">Acorn worm</name>
    <dbReference type="NCBI Taxonomy" id="10224"/>
    <lineage>
        <taxon>Eukaryota</taxon>
        <taxon>Metazoa</taxon>
        <taxon>Hemichordata</taxon>
        <taxon>Enteropneusta</taxon>
        <taxon>Harrimaniidae</taxon>
        <taxon>Saccoglossus</taxon>
    </lineage>
</organism>
<name>A0ABM0MQL2_SACKO</name>
<evidence type="ECO:0000256" key="4">
    <source>
        <dbReference type="SAM" id="Coils"/>
    </source>
</evidence>
<dbReference type="PANTHER" id="PTHR12241:SF147">
    <property type="entry name" value="TUBULIN POLYGLUTAMYLASE TTLL7"/>
    <property type="match status" value="1"/>
</dbReference>
<dbReference type="Proteomes" id="UP000694865">
    <property type="component" value="Unplaced"/>
</dbReference>
<feature type="coiled-coil region" evidence="4">
    <location>
        <begin position="452"/>
        <end position="486"/>
    </location>
</feature>
<evidence type="ECO:0000313" key="7">
    <source>
        <dbReference type="RefSeq" id="XP_006822303.1"/>
    </source>
</evidence>
<dbReference type="SUPFAM" id="SSF56059">
    <property type="entry name" value="Glutathione synthetase ATP-binding domain-like"/>
    <property type="match status" value="1"/>
</dbReference>
<evidence type="ECO:0000256" key="2">
    <source>
        <dbReference type="ARBA" id="ARBA00022741"/>
    </source>
</evidence>
<feature type="compositionally biased region" description="Low complexity" evidence="5">
    <location>
        <begin position="849"/>
        <end position="860"/>
    </location>
</feature>
<dbReference type="PROSITE" id="PS51221">
    <property type="entry name" value="TTL"/>
    <property type="match status" value="1"/>
</dbReference>
<feature type="compositionally biased region" description="Polar residues" evidence="5">
    <location>
        <begin position="572"/>
        <end position="585"/>
    </location>
</feature>
<evidence type="ECO:0000256" key="1">
    <source>
        <dbReference type="ARBA" id="ARBA00022598"/>
    </source>
</evidence>
<evidence type="ECO:0000313" key="6">
    <source>
        <dbReference type="Proteomes" id="UP000694865"/>
    </source>
</evidence>
<gene>
    <name evidence="7" type="primary">LOC100378590</name>
</gene>
<keyword evidence="3" id="KW-0067">ATP-binding</keyword>
<keyword evidence="2" id="KW-0547">Nucleotide-binding</keyword>
<feature type="compositionally biased region" description="Polar residues" evidence="5">
    <location>
        <begin position="861"/>
        <end position="871"/>
    </location>
</feature>
<feature type="region of interest" description="Disordered" evidence="5">
    <location>
        <begin position="828"/>
        <end position="871"/>
    </location>
</feature>
<dbReference type="InterPro" id="IPR004344">
    <property type="entry name" value="TTL/TTLL_fam"/>
</dbReference>
<feature type="region of interest" description="Disordered" evidence="5">
    <location>
        <begin position="26"/>
        <end position="79"/>
    </location>
</feature>
<keyword evidence="6" id="KW-1185">Reference proteome</keyword>
<dbReference type="Pfam" id="PF03133">
    <property type="entry name" value="TTL"/>
    <property type="match status" value="1"/>
</dbReference>
<dbReference type="GeneID" id="100378590"/>
<feature type="compositionally biased region" description="Polar residues" evidence="5">
    <location>
        <begin position="38"/>
        <end position="48"/>
    </location>
</feature>